<accession>A0A561R797</accession>
<protein>
    <submittedName>
        <fullName evidence="2">Antitoxin CcdA</fullName>
    </submittedName>
</protein>
<organism evidence="2 3">
    <name type="scientific">Neorhizobium alkalisoli</name>
    <dbReference type="NCBI Taxonomy" id="528178"/>
    <lineage>
        <taxon>Bacteria</taxon>
        <taxon>Pseudomonadati</taxon>
        <taxon>Pseudomonadota</taxon>
        <taxon>Alphaproteobacteria</taxon>
        <taxon>Hyphomicrobiales</taxon>
        <taxon>Rhizobiaceae</taxon>
        <taxon>Rhizobium/Agrobacterium group</taxon>
        <taxon>Neorhizobium</taxon>
    </lineage>
</organism>
<dbReference type="InterPro" id="IPR009956">
    <property type="entry name" value="Post-segregation_anti-tox_CcdA"/>
</dbReference>
<evidence type="ECO:0000313" key="3">
    <source>
        <dbReference type="Proteomes" id="UP000320653"/>
    </source>
</evidence>
<keyword evidence="1" id="KW-1277">Toxin-antitoxin system</keyword>
<keyword evidence="3" id="KW-1185">Reference proteome</keyword>
<comment type="caution">
    <text evidence="2">The sequence shown here is derived from an EMBL/GenBank/DDBJ whole genome shotgun (WGS) entry which is preliminary data.</text>
</comment>
<dbReference type="EMBL" id="VIWP01000001">
    <property type="protein sequence ID" value="TWF58484.1"/>
    <property type="molecule type" value="Genomic_DNA"/>
</dbReference>
<reference evidence="2 3" key="1">
    <citation type="submission" date="2019-06" db="EMBL/GenBank/DDBJ databases">
        <title>Sorghum-associated microbial communities from plants grown in Nebraska, USA.</title>
        <authorList>
            <person name="Schachtman D."/>
        </authorList>
    </citation>
    <scope>NUCLEOTIDE SEQUENCE [LARGE SCALE GENOMIC DNA]</scope>
    <source>
        <strain evidence="2 3">1225</strain>
    </source>
</reference>
<gene>
    <name evidence="2" type="ORF">FHW37_101288</name>
</gene>
<dbReference type="AlphaFoldDB" id="A0A561R797"/>
<name>A0A561R797_9HYPH</name>
<evidence type="ECO:0000313" key="2">
    <source>
        <dbReference type="EMBL" id="TWF58484.1"/>
    </source>
</evidence>
<evidence type="ECO:0000256" key="1">
    <source>
        <dbReference type="ARBA" id="ARBA00022649"/>
    </source>
</evidence>
<dbReference type="Pfam" id="PF07362">
    <property type="entry name" value="CcdA"/>
    <property type="match status" value="1"/>
</dbReference>
<dbReference type="Proteomes" id="UP000320653">
    <property type="component" value="Unassembled WGS sequence"/>
</dbReference>
<proteinExistence type="predicted"/>
<sequence>MIASRAFGDAEMPNTTRKAVNLSLDSGLIAEARKLGVNLSRAATEGIAAAVKAENERRWLEENSEAIEACNRYIAKHGLPLAKYRQF</sequence>